<comment type="caution">
    <text evidence="2">The sequence shown here is derived from an EMBL/GenBank/DDBJ whole genome shotgun (WGS) entry which is preliminary data.</text>
</comment>
<dbReference type="AlphaFoldDB" id="A0A0E9MK87"/>
<keyword evidence="3" id="KW-1185">Reference proteome</keyword>
<gene>
    <name evidence="2" type="ORF">SCH01S_10_00320</name>
</gene>
<dbReference type="STRING" id="1219043.SCH01S_10_00320"/>
<dbReference type="Proteomes" id="UP000033202">
    <property type="component" value="Unassembled WGS sequence"/>
</dbReference>
<feature type="signal peptide" evidence="1">
    <location>
        <begin position="1"/>
        <end position="21"/>
    </location>
</feature>
<feature type="chain" id="PRO_5002429093" description="Spondin domain-containing protein" evidence="1">
    <location>
        <begin position="22"/>
        <end position="253"/>
    </location>
</feature>
<keyword evidence="1" id="KW-0732">Signal</keyword>
<evidence type="ECO:0008006" key="4">
    <source>
        <dbReference type="Google" id="ProtNLM"/>
    </source>
</evidence>
<organism evidence="2 3">
    <name type="scientific">Sphingomonas changbaiensis NBRC 104936</name>
    <dbReference type="NCBI Taxonomy" id="1219043"/>
    <lineage>
        <taxon>Bacteria</taxon>
        <taxon>Pseudomonadati</taxon>
        <taxon>Pseudomonadota</taxon>
        <taxon>Alphaproteobacteria</taxon>
        <taxon>Sphingomonadales</taxon>
        <taxon>Sphingomonadaceae</taxon>
        <taxon>Sphingomonas</taxon>
    </lineage>
</organism>
<name>A0A0E9MK87_9SPHN</name>
<evidence type="ECO:0000256" key="1">
    <source>
        <dbReference type="SAM" id="SignalP"/>
    </source>
</evidence>
<proteinExistence type="predicted"/>
<protein>
    <recommendedName>
        <fullName evidence="4">Spondin domain-containing protein</fullName>
    </recommendedName>
</protein>
<evidence type="ECO:0000313" key="3">
    <source>
        <dbReference type="Proteomes" id="UP000033202"/>
    </source>
</evidence>
<reference evidence="2 3" key="1">
    <citation type="submission" date="2015-04" db="EMBL/GenBank/DDBJ databases">
        <title>Whole genome shotgun sequence of Sphingomonas changbaiensis NBRC 104936.</title>
        <authorList>
            <person name="Katano-Makiyama Y."/>
            <person name="Hosoyama A."/>
            <person name="Hashimoto M."/>
            <person name="Noguchi M."/>
            <person name="Tsuchikane K."/>
            <person name="Ohji S."/>
            <person name="Yamazoe A."/>
            <person name="Ichikawa N."/>
            <person name="Kimura A."/>
            <person name="Fujita N."/>
        </authorList>
    </citation>
    <scope>NUCLEOTIDE SEQUENCE [LARGE SCALE GENOMIC DNA]</scope>
    <source>
        <strain evidence="2 3">NBRC 104936</strain>
    </source>
</reference>
<dbReference type="OrthoDB" id="7561549at2"/>
<dbReference type="RefSeq" id="WP_046347081.1">
    <property type="nucleotide sequence ID" value="NZ_BBWU01000010.1"/>
</dbReference>
<sequence>MNSPSRLIAVALLTAPCAAHAVALKTVPAALNPAKAYVLVEYKRVPNPMAGVPFSAKYLPQMGGLSLGRYDPALGDIRGLGKAAANPVADKRGAIEPFQNRPVAKTETSLLYLHEVEPDTYVVMGWANTSFSLGSYTFEAKAGTVTDLGIISAEPDWPKGEEPKPATFGSVFGAALAGPFAKSRPVAPSRVSFRPRSQNDAPLPAALPADRIVPVAFQRGATFGNYLGGMVNRIEGVNSGSAEAPAEAAPTGQ</sequence>
<dbReference type="EMBL" id="BBWU01000010">
    <property type="protein sequence ID" value="GAO38222.1"/>
    <property type="molecule type" value="Genomic_DNA"/>
</dbReference>
<accession>A0A0E9MK87</accession>
<evidence type="ECO:0000313" key="2">
    <source>
        <dbReference type="EMBL" id="GAO38222.1"/>
    </source>
</evidence>